<protein>
    <submittedName>
        <fullName evidence="1">Uncharacterized protein</fullName>
    </submittedName>
</protein>
<accession>A0A849A351</accession>
<sequence length="62" mass="6237">MPAGADAPDAAAPADPAVADAVWLFTRWLSSVANAESLVTPARCGAPNTSAAISASLRLSVW</sequence>
<comment type="caution">
    <text evidence="1">The sequence shown here is derived from an EMBL/GenBank/DDBJ whole genome shotgun (WGS) entry which is preliminary data.</text>
</comment>
<name>A0A849A351_9ACTN</name>
<evidence type="ECO:0000313" key="2">
    <source>
        <dbReference type="Proteomes" id="UP000562984"/>
    </source>
</evidence>
<reference evidence="1 2" key="1">
    <citation type="submission" date="2020-05" db="EMBL/GenBank/DDBJ databases">
        <title>Nakamurella sp. DB0629 isolated from air conditioner.</title>
        <authorList>
            <person name="Kim D.H."/>
            <person name="Kim D.-U."/>
        </authorList>
    </citation>
    <scope>NUCLEOTIDE SEQUENCE [LARGE SCALE GENOMIC DNA]</scope>
    <source>
        <strain evidence="1 2">DB0629</strain>
    </source>
</reference>
<dbReference type="Proteomes" id="UP000562984">
    <property type="component" value="Unassembled WGS sequence"/>
</dbReference>
<organism evidence="1 2">
    <name type="scientific">Nakamurella aerolata</name>
    <dbReference type="NCBI Taxonomy" id="1656892"/>
    <lineage>
        <taxon>Bacteria</taxon>
        <taxon>Bacillati</taxon>
        <taxon>Actinomycetota</taxon>
        <taxon>Actinomycetes</taxon>
        <taxon>Nakamurellales</taxon>
        <taxon>Nakamurellaceae</taxon>
        <taxon>Nakamurella</taxon>
    </lineage>
</organism>
<proteinExistence type="predicted"/>
<keyword evidence="2" id="KW-1185">Reference proteome</keyword>
<gene>
    <name evidence="1" type="ORF">HKD39_04505</name>
</gene>
<dbReference type="AlphaFoldDB" id="A0A849A351"/>
<evidence type="ECO:0000313" key="1">
    <source>
        <dbReference type="EMBL" id="NNG34985.1"/>
    </source>
</evidence>
<dbReference type="EMBL" id="JABEND010000002">
    <property type="protein sequence ID" value="NNG34985.1"/>
    <property type="molecule type" value="Genomic_DNA"/>
</dbReference>